<evidence type="ECO:0000313" key="1">
    <source>
        <dbReference type="EMBL" id="TCL68811.1"/>
    </source>
</evidence>
<dbReference type="RefSeq" id="WP_132214037.1">
    <property type="nucleotide sequence ID" value="NZ_OX156936.1"/>
</dbReference>
<dbReference type="GO" id="GO:0008168">
    <property type="term" value="F:methyltransferase activity"/>
    <property type="evidence" value="ECO:0007669"/>
    <property type="project" value="UniProtKB-KW"/>
</dbReference>
<name>A0A4R1RQV9_9FLAO</name>
<protein>
    <submittedName>
        <fullName evidence="1">Methyltransferase family protein</fullName>
    </submittedName>
</protein>
<dbReference type="Proteomes" id="UP000295455">
    <property type="component" value="Unassembled WGS sequence"/>
</dbReference>
<dbReference type="AlphaFoldDB" id="A0A4R1RQV9"/>
<dbReference type="CDD" id="cd02440">
    <property type="entry name" value="AdoMet_MTases"/>
    <property type="match status" value="1"/>
</dbReference>
<organism evidence="1 2">
    <name type="scientific">Mariniflexile fucanivorans</name>
    <dbReference type="NCBI Taxonomy" id="264023"/>
    <lineage>
        <taxon>Bacteria</taxon>
        <taxon>Pseudomonadati</taxon>
        <taxon>Bacteroidota</taxon>
        <taxon>Flavobacteriia</taxon>
        <taxon>Flavobacteriales</taxon>
        <taxon>Flavobacteriaceae</taxon>
        <taxon>Mariniflexile</taxon>
    </lineage>
</organism>
<dbReference type="Pfam" id="PF13489">
    <property type="entry name" value="Methyltransf_23"/>
    <property type="match status" value="1"/>
</dbReference>
<proteinExistence type="predicted"/>
<keyword evidence="1" id="KW-0808">Transferase</keyword>
<evidence type="ECO:0000313" key="2">
    <source>
        <dbReference type="Proteomes" id="UP000295455"/>
    </source>
</evidence>
<dbReference type="InterPro" id="IPR029063">
    <property type="entry name" value="SAM-dependent_MTases_sf"/>
</dbReference>
<accession>A0A4R1RQV9</accession>
<dbReference type="OrthoDB" id="1524727at2"/>
<reference evidence="1 2" key="1">
    <citation type="submission" date="2019-03" db="EMBL/GenBank/DDBJ databases">
        <title>Genomic Encyclopedia of Type Strains, Phase IV (KMG-IV): sequencing the most valuable type-strain genomes for metagenomic binning, comparative biology and taxonomic classification.</title>
        <authorList>
            <person name="Goeker M."/>
        </authorList>
    </citation>
    <scope>NUCLEOTIDE SEQUENCE [LARGE SCALE GENOMIC DNA]</scope>
    <source>
        <strain evidence="1 2">DSM 18792</strain>
    </source>
</reference>
<comment type="caution">
    <text evidence="1">The sequence shown here is derived from an EMBL/GenBank/DDBJ whole genome shotgun (WGS) entry which is preliminary data.</text>
</comment>
<dbReference type="Gene3D" id="3.40.50.150">
    <property type="entry name" value="Vaccinia Virus protein VP39"/>
    <property type="match status" value="1"/>
</dbReference>
<sequence>MTEKIKFEEEDVSGAITLDIISKADKFNQWMYQTIKPFCKGQILEIGSGIGNISNFFIKDNYDIFLSDIRASYCLELEKKFNAFQNFLGAEIIDLTDPDFDKKYAKHLQKYDTVFALNVVEHIYEDELAIQNCHKLLTENGNAIILVPSYQSLFNQFDGELGHYRRYNKASLTNVFSKSNFELIHKQYFNFIGIFGWYISGKILNKKTIPKEQMKLYNTLVPVIKIIDKSIFNTMGLSTIIVGKKTL</sequence>
<dbReference type="EMBL" id="SLUP01000001">
    <property type="protein sequence ID" value="TCL68811.1"/>
    <property type="molecule type" value="Genomic_DNA"/>
</dbReference>
<dbReference type="GO" id="GO:0032259">
    <property type="term" value="P:methylation"/>
    <property type="evidence" value="ECO:0007669"/>
    <property type="project" value="UniProtKB-KW"/>
</dbReference>
<gene>
    <name evidence="1" type="ORF">EV196_101233</name>
</gene>
<keyword evidence="2" id="KW-1185">Reference proteome</keyword>
<dbReference type="SUPFAM" id="SSF53335">
    <property type="entry name" value="S-adenosyl-L-methionine-dependent methyltransferases"/>
    <property type="match status" value="1"/>
</dbReference>
<keyword evidence="1" id="KW-0489">Methyltransferase</keyword>